<evidence type="ECO:0000256" key="1">
    <source>
        <dbReference type="SAM" id="SignalP"/>
    </source>
</evidence>
<reference evidence="2 3" key="1">
    <citation type="journal article" date="2018" name="Gigascience">
        <title>Genomes of trombidid mites reveal novel predicted allergens and laterally-transferred genes associated with secondary metabolism.</title>
        <authorList>
            <person name="Dong X."/>
            <person name="Chaisiri K."/>
            <person name="Xia D."/>
            <person name="Armstrong S.D."/>
            <person name="Fang Y."/>
            <person name="Donnelly M.J."/>
            <person name="Kadowaki T."/>
            <person name="McGarry J.W."/>
            <person name="Darby A.C."/>
            <person name="Makepeace B.L."/>
        </authorList>
    </citation>
    <scope>NUCLEOTIDE SEQUENCE [LARGE SCALE GENOMIC DNA]</scope>
    <source>
        <strain evidence="2">UoL-WK</strain>
    </source>
</reference>
<comment type="caution">
    <text evidence="2">The sequence shown here is derived from an EMBL/GenBank/DDBJ whole genome shotgun (WGS) entry which is preliminary data.</text>
</comment>
<feature type="chain" id="PRO_5019537139" evidence="1">
    <location>
        <begin position="26"/>
        <end position="43"/>
    </location>
</feature>
<evidence type="ECO:0000313" key="3">
    <source>
        <dbReference type="Proteomes" id="UP000285301"/>
    </source>
</evidence>
<organism evidence="2 3">
    <name type="scientific">Dinothrombium tinctorium</name>
    <dbReference type="NCBI Taxonomy" id="1965070"/>
    <lineage>
        <taxon>Eukaryota</taxon>
        <taxon>Metazoa</taxon>
        <taxon>Ecdysozoa</taxon>
        <taxon>Arthropoda</taxon>
        <taxon>Chelicerata</taxon>
        <taxon>Arachnida</taxon>
        <taxon>Acari</taxon>
        <taxon>Acariformes</taxon>
        <taxon>Trombidiformes</taxon>
        <taxon>Prostigmata</taxon>
        <taxon>Anystina</taxon>
        <taxon>Parasitengona</taxon>
        <taxon>Trombidioidea</taxon>
        <taxon>Trombidiidae</taxon>
        <taxon>Dinothrombium</taxon>
    </lineage>
</organism>
<dbReference type="AlphaFoldDB" id="A0A443R208"/>
<dbReference type="EMBL" id="NCKU01002585">
    <property type="protein sequence ID" value="RWS09278.1"/>
    <property type="molecule type" value="Genomic_DNA"/>
</dbReference>
<sequence>MAVCRLDPLFIIFTSLFVFHSFCDSNEDKKSRIAKARIESCGG</sequence>
<keyword evidence="1" id="KW-0732">Signal</keyword>
<proteinExistence type="predicted"/>
<keyword evidence="3" id="KW-1185">Reference proteome</keyword>
<name>A0A443R208_9ACAR</name>
<dbReference type="Proteomes" id="UP000285301">
    <property type="component" value="Unassembled WGS sequence"/>
</dbReference>
<accession>A0A443R208</accession>
<feature type="signal peptide" evidence="1">
    <location>
        <begin position="1"/>
        <end position="25"/>
    </location>
</feature>
<protein>
    <submittedName>
        <fullName evidence="2">Uncharacterized protein</fullName>
    </submittedName>
</protein>
<evidence type="ECO:0000313" key="2">
    <source>
        <dbReference type="EMBL" id="RWS09278.1"/>
    </source>
</evidence>
<gene>
    <name evidence="2" type="ORF">B4U79_12856</name>
</gene>